<protein>
    <submittedName>
        <fullName evidence="2">Uncharacterized protein</fullName>
    </submittedName>
</protein>
<dbReference type="Proteomes" id="UP000182152">
    <property type="component" value="Unassembled WGS sequence"/>
</dbReference>
<name>A0A1L8WIC5_9ENTE</name>
<keyword evidence="3" id="KW-1185">Reference proteome</keyword>
<proteinExistence type="predicted"/>
<sequence>MKRRITRNKRKTNRFIGCFTILVVIFLIVPLSITLVNSNTKSQTIEEQLKGVSKNTELNIEDKNALITIKNASGISSGNLFINVGFPEIVAKDLKILKNEGYENILIKVITDFVNDKGNEYEGVLMSALFENSTIQNINFENWITKITADSSSFYELSSAYYIQPKYYIDNKNEQTIPKYNSKTSKILFWNYNAYLPEQN</sequence>
<organism evidence="2 3">
    <name type="scientific">Enterococcus ratti</name>
    <dbReference type="NCBI Taxonomy" id="150033"/>
    <lineage>
        <taxon>Bacteria</taxon>
        <taxon>Bacillati</taxon>
        <taxon>Bacillota</taxon>
        <taxon>Bacilli</taxon>
        <taxon>Lactobacillales</taxon>
        <taxon>Enterococcaceae</taxon>
        <taxon>Enterococcus</taxon>
    </lineage>
</organism>
<evidence type="ECO:0000313" key="3">
    <source>
        <dbReference type="Proteomes" id="UP000182152"/>
    </source>
</evidence>
<keyword evidence="1" id="KW-1133">Transmembrane helix</keyword>
<dbReference type="RefSeq" id="WP_071855685.1">
    <property type="nucleotide sequence ID" value="NZ_JXLB01000013.1"/>
</dbReference>
<feature type="transmembrane region" description="Helical" evidence="1">
    <location>
        <begin position="12"/>
        <end position="33"/>
    </location>
</feature>
<reference evidence="2 3" key="1">
    <citation type="submission" date="2014-12" db="EMBL/GenBank/DDBJ databases">
        <title>Draft genome sequences of 29 type strains of Enterococci.</title>
        <authorList>
            <person name="Zhong Z."/>
            <person name="Sun Z."/>
            <person name="Liu W."/>
            <person name="Zhang W."/>
            <person name="Zhang H."/>
        </authorList>
    </citation>
    <scope>NUCLEOTIDE SEQUENCE [LARGE SCALE GENOMIC DNA]</scope>
    <source>
        <strain evidence="2 3">DSM 15687</strain>
    </source>
</reference>
<dbReference type="STRING" id="150033.RV14_GL000502"/>
<accession>A0A1L8WIC5</accession>
<gene>
    <name evidence="2" type="ORF">RV14_GL000502</name>
</gene>
<evidence type="ECO:0000256" key="1">
    <source>
        <dbReference type="SAM" id="Phobius"/>
    </source>
</evidence>
<evidence type="ECO:0000313" key="2">
    <source>
        <dbReference type="EMBL" id="OJG80760.1"/>
    </source>
</evidence>
<dbReference type="AlphaFoldDB" id="A0A1L8WIC5"/>
<keyword evidence="1" id="KW-0812">Transmembrane</keyword>
<dbReference type="EMBL" id="JXLB01000013">
    <property type="protein sequence ID" value="OJG80760.1"/>
    <property type="molecule type" value="Genomic_DNA"/>
</dbReference>
<comment type="caution">
    <text evidence="2">The sequence shown here is derived from an EMBL/GenBank/DDBJ whole genome shotgun (WGS) entry which is preliminary data.</text>
</comment>
<keyword evidence="1" id="KW-0472">Membrane</keyword>